<protein>
    <submittedName>
        <fullName evidence="1">Uncharacterized protein</fullName>
    </submittedName>
</protein>
<organism evidence="1">
    <name type="scientific">Rhizophora mucronata</name>
    <name type="common">Asiatic mangrove</name>
    <dbReference type="NCBI Taxonomy" id="61149"/>
    <lineage>
        <taxon>Eukaryota</taxon>
        <taxon>Viridiplantae</taxon>
        <taxon>Streptophyta</taxon>
        <taxon>Embryophyta</taxon>
        <taxon>Tracheophyta</taxon>
        <taxon>Spermatophyta</taxon>
        <taxon>Magnoliopsida</taxon>
        <taxon>eudicotyledons</taxon>
        <taxon>Gunneridae</taxon>
        <taxon>Pentapetalae</taxon>
        <taxon>rosids</taxon>
        <taxon>fabids</taxon>
        <taxon>Malpighiales</taxon>
        <taxon>Rhizophoraceae</taxon>
        <taxon>Rhizophora</taxon>
    </lineage>
</organism>
<proteinExistence type="predicted"/>
<accession>A0A2P2PT22</accession>
<name>A0A2P2PT22_RHIMU</name>
<evidence type="ECO:0000313" key="1">
    <source>
        <dbReference type="EMBL" id="MBX57876.1"/>
    </source>
</evidence>
<dbReference type="AlphaFoldDB" id="A0A2P2PT22"/>
<dbReference type="EMBL" id="GGEC01077392">
    <property type="protein sequence ID" value="MBX57876.1"/>
    <property type="molecule type" value="Transcribed_RNA"/>
</dbReference>
<sequence>MTFGSIGSVHKKWDGMWGLAEVLIVQLVLRTLRSDRLCVLSGS</sequence>
<reference evidence="1" key="1">
    <citation type="submission" date="2018-02" db="EMBL/GenBank/DDBJ databases">
        <title>Rhizophora mucronata_Transcriptome.</title>
        <authorList>
            <person name="Meera S.P."/>
            <person name="Sreeshan A."/>
            <person name="Augustine A."/>
        </authorList>
    </citation>
    <scope>NUCLEOTIDE SEQUENCE</scope>
    <source>
        <tissue evidence="1">Leaf</tissue>
    </source>
</reference>